<evidence type="ECO:0000313" key="2">
    <source>
        <dbReference type="Proteomes" id="UP000232845"/>
    </source>
</evidence>
<reference evidence="1" key="1">
    <citation type="submission" date="2013-02" db="EMBL/GenBank/DDBJ databases">
        <title>Differentiation, distribution, and elimination of closteroviruses infecting Cordyline fruticosa (L.) in Hawaii.</title>
        <authorList>
            <person name="Melzer M.J."/>
        </authorList>
    </citation>
    <scope>NUCLEOTIDE SEQUENCE [LARGE SCALE GENOMIC DNA]</scope>
    <source>
        <strain evidence="1">SJ1</strain>
    </source>
</reference>
<keyword evidence="2" id="KW-1185">Reference proteome</keyword>
<dbReference type="Proteomes" id="UP000232845">
    <property type="component" value="Segment"/>
</dbReference>
<evidence type="ECO:0000313" key="1">
    <source>
        <dbReference type="EMBL" id="AGF73886.1"/>
    </source>
</evidence>
<dbReference type="GeneID" id="40524927"/>
<dbReference type="EMBL" id="JQ599283">
    <property type="protein sequence ID" value="AGF73886.1"/>
    <property type="molecule type" value="Genomic_RNA"/>
</dbReference>
<accession>M1PB45</accession>
<name>M1PB45_9CLOS</name>
<proteinExistence type="predicted"/>
<organism evidence="1 2">
    <name type="scientific">Cordyline virus 3</name>
    <dbReference type="NCBI Taxonomy" id="1177752"/>
    <lineage>
        <taxon>Viruses</taxon>
        <taxon>Riboviria</taxon>
        <taxon>Orthornavirae</taxon>
        <taxon>Kitrinoviricota</taxon>
        <taxon>Alsuviricetes</taxon>
        <taxon>Martellivirales</taxon>
        <taxon>Closteroviridae</taxon>
        <taxon>Velarivirus</taxon>
        <taxon>Velarivirus tricordylinae</taxon>
    </lineage>
</organism>
<dbReference type="RefSeq" id="YP_009664821.1">
    <property type="nucleotide sequence ID" value="NC_043107.1"/>
</dbReference>
<sequence>MDLESRSTEKNRLKNQILTSAIDYFFNLKYYILKENAITLERKKNLLSKIRYLYDFFKANESSSVNYVNIEIKKLFETELHIEEESLIDSEEMFTSTVKISELGDQLNELINILHLKQDIYTKRVLNNESLSDICIMIPNKYSAETTLNVIREKILAKYDLKDTFNLELKIPIMILKTVQSFSKNLPSTIFVRASSLLKDINSTMVISFDTTYKQLK</sequence>
<dbReference type="KEGG" id="vg:40524927"/>
<protein>
    <submittedName>
        <fullName evidence="1">25.4 kDa protein</fullName>
    </submittedName>
</protein>